<gene>
    <name evidence="12" type="ORF">K402DRAFT_370706</name>
</gene>
<evidence type="ECO:0000256" key="5">
    <source>
        <dbReference type="ARBA" id="ARBA00022737"/>
    </source>
</evidence>
<keyword evidence="4 10" id="KW-0732">Signal</keyword>
<evidence type="ECO:0000256" key="9">
    <source>
        <dbReference type="RuleBase" id="RU004208"/>
    </source>
</evidence>
<dbReference type="CDD" id="cd00238">
    <property type="entry name" value="ERp29c"/>
    <property type="match status" value="1"/>
</dbReference>
<dbReference type="SUPFAM" id="SSF52833">
    <property type="entry name" value="Thioredoxin-like"/>
    <property type="match status" value="2"/>
</dbReference>
<evidence type="ECO:0000256" key="4">
    <source>
        <dbReference type="ARBA" id="ARBA00022729"/>
    </source>
</evidence>
<comment type="catalytic activity">
    <reaction evidence="1">
        <text>Catalyzes the rearrangement of -S-S- bonds in proteins.</text>
        <dbReference type="EC" id="5.3.4.1"/>
    </reaction>
</comment>
<evidence type="ECO:0000256" key="3">
    <source>
        <dbReference type="ARBA" id="ARBA00012723"/>
    </source>
</evidence>
<organism evidence="12 13">
    <name type="scientific">Aulographum hederae CBS 113979</name>
    <dbReference type="NCBI Taxonomy" id="1176131"/>
    <lineage>
        <taxon>Eukaryota</taxon>
        <taxon>Fungi</taxon>
        <taxon>Dikarya</taxon>
        <taxon>Ascomycota</taxon>
        <taxon>Pezizomycotina</taxon>
        <taxon>Dothideomycetes</taxon>
        <taxon>Pleosporomycetidae</taxon>
        <taxon>Aulographales</taxon>
        <taxon>Aulographaceae</taxon>
    </lineage>
</organism>
<protein>
    <recommendedName>
        <fullName evidence="3">protein disulfide-isomerase</fullName>
        <ecNumber evidence="3">5.3.4.1</ecNumber>
    </recommendedName>
</protein>
<dbReference type="Pfam" id="PF00085">
    <property type="entry name" value="Thioredoxin"/>
    <property type="match status" value="2"/>
</dbReference>
<dbReference type="SUPFAM" id="SSF47933">
    <property type="entry name" value="ERP29 C domain-like"/>
    <property type="match status" value="1"/>
</dbReference>
<dbReference type="InterPro" id="IPR036249">
    <property type="entry name" value="Thioredoxin-like_sf"/>
</dbReference>
<dbReference type="EMBL" id="ML977143">
    <property type="protein sequence ID" value="KAF1989885.1"/>
    <property type="molecule type" value="Genomic_DNA"/>
</dbReference>
<evidence type="ECO:0000256" key="6">
    <source>
        <dbReference type="ARBA" id="ARBA00023157"/>
    </source>
</evidence>
<keyword evidence="13" id="KW-1185">Reference proteome</keyword>
<sequence>MARLTQLFVSALAVLGAQAASSVKDLTPDNFDSIVLESGKPALVEFFAPWCGHCKSLAPVYEELGSLFAFAENKVTVAKVDADDHKSLGKKFGVQGFPTLKWFDGKSDTPSDYKGGRDLESLSAFITEKTGLKPKAAKKAPSSVEMMNDTKFKSEVGGDKNVLVAFTAPWCGHCKSLAPTWEQLATDYASEPSVIIAKVDAESEDSKATAKEQGITGFPTIKWFPAGSKEAVPYEGARSESAFVQFVNENAGTHRSVGGGLDAMAGTISTIDSIVKSVIDAGSDWTTSAKEVVEAAKASGSDKWSEYYAKVANKLSSNKEYAEKELARVEKILKKGGLTSDKVDDLTTRSNILRKFKETVTGEKQEL</sequence>
<evidence type="ECO:0000256" key="1">
    <source>
        <dbReference type="ARBA" id="ARBA00001182"/>
    </source>
</evidence>
<evidence type="ECO:0000313" key="12">
    <source>
        <dbReference type="EMBL" id="KAF1989885.1"/>
    </source>
</evidence>
<dbReference type="Gene3D" id="1.20.1150.12">
    <property type="entry name" value="Endoplasmic reticulum resident protein 29, C-terminal domain"/>
    <property type="match status" value="1"/>
</dbReference>
<feature type="domain" description="Thioredoxin" evidence="11">
    <location>
        <begin position="134"/>
        <end position="252"/>
    </location>
</feature>
<feature type="signal peptide" evidence="10">
    <location>
        <begin position="1"/>
        <end position="19"/>
    </location>
</feature>
<dbReference type="Gene3D" id="3.40.30.10">
    <property type="entry name" value="Glutaredoxin"/>
    <property type="match status" value="2"/>
</dbReference>
<dbReference type="Pfam" id="PF07749">
    <property type="entry name" value="ERp29"/>
    <property type="match status" value="1"/>
</dbReference>
<proteinExistence type="inferred from homology"/>
<dbReference type="OrthoDB" id="10264505at2759"/>
<dbReference type="NCBIfam" id="TIGR01126">
    <property type="entry name" value="pdi_dom"/>
    <property type="match status" value="2"/>
</dbReference>
<dbReference type="FunFam" id="3.40.30.10:FF:000032">
    <property type="entry name" value="Protein disulfide-isomerase A6 homolog"/>
    <property type="match status" value="1"/>
</dbReference>
<dbReference type="PANTHER" id="PTHR45672:SF11">
    <property type="entry name" value="PROTEIN DISULFIDE-ISOMERASE C17H9.14C"/>
    <property type="match status" value="1"/>
</dbReference>
<evidence type="ECO:0000313" key="13">
    <source>
        <dbReference type="Proteomes" id="UP000800041"/>
    </source>
</evidence>
<reference evidence="12" key="1">
    <citation type="journal article" date="2020" name="Stud. Mycol.">
        <title>101 Dothideomycetes genomes: a test case for predicting lifestyles and emergence of pathogens.</title>
        <authorList>
            <person name="Haridas S."/>
            <person name="Albert R."/>
            <person name="Binder M."/>
            <person name="Bloem J."/>
            <person name="Labutti K."/>
            <person name="Salamov A."/>
            <person name="Andreopoulos B."/>
            <person name="Baker S."/>
            <person name="Barry K."/>
            <person name="Bills G."/>
            <person name="Bluhm B."/>
            <person name="Cannon C."/>
            <person name="Castanera R."/>
            <person name="Culley D."/>
            <person name="Daum C."/>
            <person name="Ezra D."/>
            <person name="Gonzalez J."/>
            <person name="Henrissat B."/>
            <person name="Kuo A."/>
            <person name="Liang C."/>
            <person name="Lipzen A."/>
            <person name="Lutzoni F."/>
            <person name="Magnuson J."/>
            <person name="Mondo S."/>
            <person name="Nolan M."/>
            <person name="Ohm R."/>
            <person name="Pangilinan J."/>
            <person name="Park H.-J."/>
            <person name="Ramirez L."/>
            <person name="Alfaro M."/>
            <person name="Sun H."/>
            <person name="Tritt A."/>
            <person name="Yoshinaga Y."/>
            <person name="Zwiers L.-H."/>
            <person name="Turgeon B."/>
            <person name="Goodwin S."/>
            <person name="Spatafora J."/>
            <person name="Crous P."/>
            <person name="Grigoriev I."/>
        </authorList>
    </citation>
    <scope>NUCLEOTIDE SEQUENCE</scope>
    <source>
        <strain evidence="12">CBS 113979</strain>
    </source>
</reference>
<dbReference type="CDD" id="cd02998">
    <property type="entry name" value="PDI_a_ERp38"/>
    <property type="match status" value="2"/>
</dbReference>
<evidence type="ECO:0000259" key="11">
    <source>
        <dbReference type="PROSITE" id="PS51352"/>
    </source>
</evidence>
<keyword evidence="7 12" id="KW-0413">Isomerase</keyword>
<dbReference type="InterPro" id="IPR036356">
    <property type="entry name" value="ERp29_C_sf"/>
</dbReference>
<dbReference type="PROSITE" id="PS51352">
    <property type="entry name" value="THIOREDOXIN_2"/>
    <property type="match status" value="2"/>
</dbReference>
<evidence type="ECO:0000256" key="7">
    <source>
        <dbReference type="ARBA" id="ARBA00023235"/>
    </source>
</evidence>
<dbReference type="InterPro" id="IPR011679">
    <property type="entry name" value="ERp29_C"/>
</dbReference>
<dbReference type="PRINTS" id="PR00421">
    <property type="entry name" value="THIOREDOXIN"/>
</dbReference>
<dbReference type="GO" id="GO:0006457">
    <property type="term" value="P:protein folding"/>
    <property type="evidence" value="ECO:0007669"/>
    <property type="project" value="TreeGrafter"/>
</dbReference>
<dbReference type="AlphaFoldDB" id="A0A6G1H9P7"/>
<dbReference type="InterPro" id="IPR017937">
    <property type="entry name" value="Thioredoxin_CS"/>
</dbReference>
<accession>A0A6G1H9P7</accession>
<feature type="chain" id="PRO_5026260067" description="protein disulfide-isomerase" evidence="10">
    <location>
        <begin position="20"/>
        <end position="367"/>
    </location>
</feature>
<dbReference type="PROSITE" id="PS00194">
    <property type="entry name" value="THIOREDOXIN_1"/>
    <property type="match status" value="2"/>
</dbReference>
<feature type="domain" description="Thioredoxin" evidence="11">
    <location>
        <begin position="12"/>
        <end position="131"/>
    </location>
</feature>
<dbReference type="GO" id="GO:0005783">
    <property type="term" value="C:endoplasmic reticulum"/>
    <property type="evidence" value="ECO:0007669"/>
    <property type="project" value="InterPro"/>
</dbReference>
<dbReference type="InterPro" id="IPR005788">
    <property type="entry name" value="PDI_thioredoxin-like_dom"/>
</dbReference>
<comment type="similarity">
    <text evidence="2 9">Belongs to the protein disulfide isomerase family.</text>
</comment>
<dbReference type="PANTHER" id="PTHR45672">
    <property type="entry name" value="PROTEIN DISULFIDE-ISOMERASE C17H9.14C-RELATED"/>
    <property type="match status" value="1"/>
</dbReference>
<evidence type="ECO:0000256" key="8">
    <source>
        <dbReference type="ARBA" id="ARBA00023284"/>
    </source>
</evidence>
<keyword evidence="5" id="KW-0677">Repeat</keyword>
<keyword evidence="8" id="KW-0676">Redox-active center</keyword>
<dbReference type="InterPro" id="IPR013766">
    <property type="entry name" value="Thioredoxin_domain"/>
</dbReference>
<dbReference type="EC" id="5.3.4.1" evidence="3"/>
<dbReference type="GO" id="GO:0003756">
    <property type="term" value="F:protein disulfide isomerase activity"/>
    <property type="evidence" value="ECO:0007669"/>
    <property type="project" value="UniProtKB-EC"/>
</dbReference>
<dbReference type="InterPro" id="IPR051063">
    <property type="entry name" value="PDI"/>
</dbReference>
<evidence type="ECO:0000256" key="10">
    <source>
        <dbReference type="SAM" id="SignalP"/>
    </source>
</evidence>
<dbReference type="Proteomes" id="UP000800041">
    <property type="component" value="Unassembled WGS sequence"/>
</dbReference>
<name>A0A6G1H9P7_9PEZI</name>
<keyword evidence="6" id="KW-1015">Disulfide bond</keyword>
<evidence type="ECO:0000256" key="2">
    <source>
        <dbReference type="ARBA" id="ARBA00006347"/>
    </source>
</evidence>